<evidence type="ECO:0000313" key="2">
    <source>
        <dbReference type="Proteomes" id="UP000003875"/>
    </source>
</evidence>
<gene>
    <name evidence="1" type="ORF">BIFPSEUDO_03982</name>
</gene>
<reference evidence="1 2" key="2">
    <citation type="submission" date="2009-02" db="EMBL/GenBank/DDBJ databases">
        <authorList>
            <person name="Fulton L."/>
            <person name="Clifton S."/>
            <person name="Fulton B."/>
            <person name="Xu J."/>
            <person name="Minx P."/>
            <person name="Pepin K.H."/>
            <person name="Johnson M."/>
            <person name="Bhonagiri V."/>
            <person name="Nash W.E."/>
            <person name="Mardis E.R."/>
            <person name="Wilson R.K."/>
        </authorList>
    </citation>
    <scope>NUCLEOTIDE SEQUENCE [LARGE SCALE GENOMIC DNA]</scope>
    <source>
        <strain evidence="1 2">DSM 20438</strain>
    </source>
</reference>
<sequence length="85" mass="9931">MLADDFMLRDGYPRLYSSEMPLELFFSSYLSTYVERDVAGYLNVRNVTAFHKFLRLCALSGALWRLAWNQVFKPKTSRYIPPQTG</sequence>
<dbReference type="EMBL" id="ABXX02000004">
    <property type="protein sequence ID" value="EEG70241.1"/>
    <property type="molecule type" value="Genomic_DNA"/>
</dbReference>
<evidence type="ECO:0000313" key="1">
    <source>
        <dbReference type="EMBL" id="EEG70241.1"/>
    </source>
</evidence>
<protein>
    <submittedName>
        <fullName evidence="1">Uncharacterized protein</fullName>
    </submittedName>
</protein>
<reference evidence="1 2" key="1">
    <citation type="submission" date="2009-02" db="EMBL/GenBank/DDBJ databases">
        <title>Draft genome sequence of Bifidobacterium pseudocatenulatum (DSM 20438).</title>
        <authorList>
            <person name="Sudarsanam P."/>
            <person name="Ley R."/>
            <person name="Guruge J."/>
            <person name="Turnbaugh P.J."/>
            <person name="Mahowald M."/>
            <person name="Liep D."/>
            <person name="Gordon J."/>
        </authorList>
    </citation>
    <scope>NUCLEOTIDE SEQUENCE [LARGE SCALE GENOMIC DNA]</scope>
    <source>
        <strain evidence="1 2">DSM 20438</strain>
    </source>
</reference>
<name>C0BUA0_BIFPS</name>
<accession>C0BUA0</accession>
<dbReference type="AlphaFoldDB" id="C0BUA0"/>
<dbReference type="Proteomes" id="UP000003875">
    <property type="component" value="Unassembled WGS sequence"/>
</dbReference>
<organism evidence="1 2">
    <name type="scientific">Bifidobacterium pseudocatenulatum DSM 20438 = JCM 1200 = LMG 10505</name>
    <dbReference type="NCBI Taxonomy" id="547043"/>
    <lineage>
        <taxon>Bacteria</taxon>
        <taxon>Bacillati</taxon>
        <taxon>Actinomycetota</taxon>
        <taxon>Actinomycetes</taxon>
        <taxon>Bifidobacteriales</taxon>
        <taxon>Bifidobacteriaceae</taxon>
        <taxon>Bifidobacterium</taxon>
    </lineage>
</organism>
<proteinExistence type="predicted"/>
<comment type="caution">
    <text evidence="1">The sequence shown here is derived from an EMBL/GenBank/DDBJ whole genome shotgun (WGS) entry which is preliminary data.</text>
</comment>